<dbReference type="Proteomes" id="UP000046393">
    <property type="component" value="Unplaced"/>
</dbReference>
<reference evidence="4" key="1">
    <citation type="submission" date="2017-02" db="UniProtKB">
        <authorList>
            <consortium name="WormBaseParasite"/>
        </authorList>
    </citation>
    <scope>IDENTIFICATION</scope>
</reference>
<feature type="region of interest" description="Disordered" evidence="2">
    <location>
        <begin position="123"/>
        <end position="146"/>
    </location>
</feature>
<feature type="coiled-coil region" evidence="1">
    <location>
        <begin position="37"/>
        <end position="93"/>
    </location>
</feature>
<evidence type="ECO:0000313" key="4">
    <source>
        <dbReference type="WBParaSite" id="SMUV_0000817401-mRNA-1"/>
    </source>
</evidence>
<organism evidence="3 4">
    <name type="scientific">Syphacia muris</name>
    <dbReference type="NCBI Taxonomy" id="451379"/>
    <lineage>
        <taxon>Eukaryota</taxon>
        <taxon>Metazoa</taxon>
        <taxon>Ecdysozoa</taxon>
        <taxon>Nematoda</taxon>
        <taxon>Chromadorea</taxon>
        <taxon>Rhabditida</taxon>
        <taxon>Spirurina</taxon>
        <taxon>Oxyuridomorpha</taxon>
        <taxon>Oxyuroidea</taxon>
        <taxon>Oxyuridae</taxon>
        <taxon>Syphacia</taxon>
    </lineage>
</organism>
<dbReference type="AlphaFoldDB" id="A0A0N5ATL3"/>
<name>A0A0N5ATL3_9BILA</name>
<feature type="compositionally biased region" description="Polar residues" evidence="2">
    <location>
        <begin position="133"/>
        <end position="146"/>
    </location>
</feature>
<proteinExistence type="predicted"/>
<evidence type="ECO:0000313" key="3">
    <source>
        <dbReference type="Proteomes" id="UP000046393"/>
    </source>
</evidence>
<keyword evidence="3" id="KW-1185">Reference proteome</keyword>
<evidence type="ECO:0000256" key="1">
    <source>
        <dbReference type="SAM" id="Coils"/>
    </source>
</evidence>
<sequence length="146" mass="17144">MERPRRRGIGKTLPVGWIYMKPPDANLKAHLLLHVKNRRKKQEQEFAERAARAKERRNEEERKAWHKEQIVVCETKLEQINTKRKELDDLRNNLYVQLKEILMKNDGGKILQDEGLLKQIMMSQKVKQDESETSQSPGTSVARQVS</sequence>
<keyword evidence="1" id="KW-0175">Coiled coil</keyword>
<dbReference type="WBParaSite" id="SMUV_0000817401-mRNA-1">
    <property type="protein sequence ID" value="SMUV_0000817401-mRNA-1"/>
    <property type="gene ID" value="SMUV_0000817401"/>
</dbReference>
<accession>A0A0N5ATL3</accession>
<protein>
    <submittedName>
        <fullName evidence="4">BZIP domain-containing protein</fullName>
    </submittedName>
</protein>
<evidence type="ECO:0000256" key="2">
    <source>
        <dbReference type="SAM" id="MobiDB-lite"/>
    </source>
</evidence>